<evidence type="ECO:0000256" key="1">
    <source>
        <dbReference type="ARBA" id="ARBA00004651"/>
    </source>
</evidence>
<comment type="caution">
    <text evidence="14">The sequence shown here is derived from an EMBL/GenBank/DDBJ whole genome shotgun (WGS) entry which is preliminary data.</text>
</comment>
<evidence type="ECO:0008006" key="16">
    <source>
        <dbReference type="Google" id="ProtNLM"/>
    </source>
</evidence>
<keyword evidence="3" id="KW-0145">Chemotaxis</keyword>
<dbReference type="InterPro" id="IPR004090">
    <property type="entry name" value="Chemotax_Me-accpt_rcpt"/>
</dbReference>
<evidence type="ECO:0000256" key="8">
    <source>
        <dbReference type="PROSITE-ProRule" id="PRU00284"/>
    </source>
</evidence>
<feature type="compositionally biased region" description="Basic and acidic residues" evidence="10">
    <location>
        <begin position="630"/>
        <end position="645"/>
    </location>
</feature>
<dbReference type="GO" id="GO:0004888">
    <property type="term" value="F:transmembrane signaling receptor activity"/>
    <property type="evidence" value="ECO:0007669"/>
    <property type="project" value="InterPro"/>
</dbReference>
<comment type="similarity">
    <text evidence="7">Belongs to the methyl-accepting chemotaxis (MCP) protein family.</text>
</comment>
<dbReference type="PANTHER" id="PTHR43531">
    <property type="entry name" value="PROTEIN ICFG"/>
    <property type="match status" value="1"/>
</dbReference>
<feature type="domain" description="Methyl-accepting transducer" evidence="12">
    <location>
        <begin position="385"/>
        <end position="600"/>
    </location>
</feature>
<evidence type="ECO:0000256" key="11">
    <source>
        <dbReference type="SAM" id="Phobius"/>
    </source>
</evidence>
<reference evidence="15" key="1">
    <citation type="submission" date="2015-12" db="EMBL/GenBank/DDBJ databases">
        <authorList>
            <person name="Lodha T.D."/>
            <person name="Chintalapati S."/>
            <person name="Chintalapati V.R."/>
            <person name="Sravanthi T."/>
        </authorList>
    </citation>
    <scope>NUCLEOTIDE SEQUENCE [LARGE SCALE GENOMIC DNA]</scope>
    <source>
        <strain evidence="15">JC133</strain>
    </source>
</reference>
<feature type="transmembrane region" description="Helical" evidence="11">
    <location>
        <begin position="12"/>
        <end position="32"/>
    </location>
</feature>
<evidence type="ECO:0000256" key="7">
    <source>
        <dbReference type="ARBA" id="ARBA00029447"/>
    </source>
</evidence>
<feature type="region of interest" description="Disordered" evidence="10">
    <location>
        <begin position="630"/>
        <end position="661"/>
    </location>
</feature>
<dbReference type="PROSITE" id="PS50885">
    <property type="entry name" value="HAMP"/>
    <property type="match status" value="1"/>
</dbReference>
<dbReference type="GO" id="GO:0007165">
    <property type="term" value="P:signal transduction"/>
    <property type="evidence" value="ECO:0007669"/>
    <property type="project" value="UniProtKB-KW"/>
</dbReference>
<dbReference type="AlphaFoldDB" id="A0A2S4JWZ1"/>
<feature type="domain" description="HAMP" evidence="13">
    <location>
        <begin position="307"/>
        <end position="366"/>
    </location>
</feature>
<evidence type="ECO:0000256" key="5">
    <source>
        <dbReference type="ARBA" id="ARBA00022989"/>
    </source>
</evidence>
<comment type="subcellular location">
    <subcellularLocation>
        <location evidence="1">Cell membrane</location>
        <topology evidence="1">Multi-pass membrane protein</topology>
    </subcellularLocation>
</comment>
<dbReference type="PRINTS" id="PR00260">
    <property type="entry name" value="CHEMTRNSDUCR"/>
</dbReference>
<evidence type="ECO:0000256" key="2">
    <source>
        <dbReference type="ARBA" id="ARBA00022475"/>
    </source>
</evidence>
<dbReference type="InterPro" id="IPR003660">
    <property type="entry name" value="HAMP_dom"/>
</dbReference>
<dbReference type="PROSITE" id="PS50111">
    <property type="entry name" value="CHEMOTAXIS_TRANSDUC_2"/>
    <property type="match status" value="1"/>
</dbReference>
<feature type="compositionally biased region" description="Low complexity" evidence="10">
    <location>
        <begin position="409"/>
        <end position="429"/>
    </location>
</feature>
<dbReference type="GO" id="GO:0006935">
    <property type="term" value="P:chemotaxis"/>
    <property type="evidence" value="ECO:0007669"/>
    <property type="project" value="UniProtKB-KW"/>
</dbReference>
<evidence type="ECO:0000313" key="14">
    <source>
        <dbReference type="EMBL" id="POR04038.1"/>
    </source>
</evidence>
<keyword evidence="9" id="KW-0175">Coiled coil</keyword>
<sequence>MTGFRSLQGLFMTLFGGVSIGLLMVVSVFMVWQVARTQQETVEEMATQIVEARTAEAGRWLAGHVENIRTMSQRVIIARGDFDEIARDLQGRHDQIHPDHENIFFVNLEGDFITSGGLTGNVMHRDYVQAIFQRGQTSSVSGGVISAATGNAIAPVAHEVRNPQGELVGIMAASVTLTGLSELAGEMRFGRDGLGSVLDASGLVIGDSRREIRMNLNISNAPEYQGMDAIARDILAGRGGTRDYTSPQGQRFRAVYRPVPGNSGWSVAYLLPHSDINAPVVRLVYIIATSILIAAGGILLVILVFSRRFVTVLRDYVAQAEEYAAGDMTRDLTTDYEQRFLHRRDELGALARAFQKIQQNIHNVVAGITQGAEELSATSQSVSISGQELARGSSAISEMSQHLSQGSTEQAASAEEVSASMEEMAASVQQSADNAQATEQIARRSSANAEESGQAMRETVEAMKQIAEKVSIIEDIARETNMLSLNAAIEAARAGEHGKGFAVVASQVRKLAENSAAAAREISELSGRSVQVAEKAGLKLEEMVPNIQRTAELVQEIAAASREMNTGTRQVNSAVNQLDEVIQQTAASSEELAATAEEQTAQVENLATAADELLEQARSLERSIAYFRLRDDSRDSRPELPKSDRAVLGITLADEKQPEGR</sequence>
<keyword evidence="4 11" id="KW-0812">Transmembrane</keyword>
<dbReference type="InterPro" id="IPR051310">
    <property type="entry name" value="MCP_chemotaxis"/>
</dbReference>
<dbReference type="CDD" id="cd12914">
    <property type="entry name" value="PDC1_DGC_like"/>
    <property type="match status" value="1"/>
</dbReference>
<dbReference type="Pfam" id="PF00015">
    <property type="entry name" value="MCPsignal"/>
    <property type="match status" value="1"/>
</dbReference>
<evidence type="ECO:0000256" key="10">
    <source>
        <dbReference type="SAM" id="MobiDB-lite"/>
    </source>
</evidence>
<keyword evidence="2" id="KW-1003">Cell membrane</keyword>
<feature type="transmembrane region" description="Helical" evidence="11">
    <location>
        <begin position="283"/>
        <end position="305"/>
    </location>
</feature>
<evidence type="ECO:0000256" key="9">
    <source>
        <dbReference type="SAM" id="Coils"/>
    </source>
</evidence>
<dbReference type="CDD" id="cd11386">
    <property type="entry name" value="MCP_signal"/>
    <property type="match status" value="1"/>
</dbReference>
<dbReference type="EMBL" id="LPWH01000050">
    <property type="protein sequence ID" value="POR04038.1"/>
    <property type="molecule type" value="Genomic_DNA"/>
</dbReference>
<evidence type="ECO:0000259" key="12">
    <source>
        <dbReference type="PROSITE" id="PS50111"/>
    </source>
</evidence>
<dbReference type="InterPro" id="IPR004089">
    <property type="entry name" value="MCPsignal_dom"/>
</dbReference>
<dbReference type="CDD" id="cd18774">
    <property type="entry name" value="PDC2_HK_sensor"/>
    <property type="match status" value="1"/>
</dbReference>
<evidence type="ECO:0000256" key="3">
    <source>
        <dbReference type="ARBA" id="ARBA00022500"/>
    </source>
</evidence>
<dbReference type="SMART" id="SM00304">
    <property type="entry name" value="HAMP"/>
    <property type="match status" value="1"/>
</dbReference>
<organism evidence="14 15">
    <name type="scientific">Alkalispirochaeta sphaeroplastigenens</name>
    <dbReference type="NCBI Taxonomy" id="1187066"/>
    <lineage>
        <taxon>Bacteria</taxon>
        <taxon>Pseudomonadati</taxon>
        <taxon>Spirochaetota</taxon>
        <taxon>Spirochaetia</taxon>
        <taxon>Spirochaetales</taxon>
        <taxon>Spirochaetaceae</taxon>
        <taxon>Alkalispirochaeta</taxon>
    </lineage>
</organism>
<name>A0A2S4JWZ1_9SPIO</name>
<protein>
    <recommendedName>
        <fullName evidence="16">Chemotaxis protein</fullName>
    </recommendedName>
</protein>
<feature type="coiled-coil region" evidence="9">
    <location>
        <begin position="596"/>
        <end position="623"/>
    </location>
</feature>
<dbReference type="PANTHER" id="PTHR43531:SF11">
    <property type="entry name" value="METHYL-ACCEPTING CHEMOTAXIS PROTEIN 3"/>
    <property type="match status" value="1"/>
</dbReference>
<feature type="compositionally biased region" description="Polar residues" evidence="10">
    <location>
        <begin position="395"/>
        <end position="408"/>
    </location>
</feature>
<evidence type="ECO:0000313" key="15">
    <source>
        <dbReference type="Proteomes" id="UP000237350"/>
    </source>
</evidence>
<evidence type="ECO:0000256" key="4">
    <source>
        <dbReference type="ARBA" id="ARBA00022692"/>
    </source>
</evidence>
<keyword evidence="6 11" id="KW-0472">Membrane</keyword>
<keyword evidence="8" id="KW-0807">Transducer</keyword>
<evidence type="ECO:0000259" key="13">
    <source>
        <dbReference type="PROSITE" id="PS50885"/>
    </source>
</evidence>
<gene>
    <name evidence="14" type="ORF">AU468_04280</name>
</gene>
<dbReference type="SUPFAM" id="SSF58104">
    <property type="entry name" value="Methyl-accepting chemotaxis protein (MCP) signaling domain"/>
    <property type="match status" value="1"/>
</dbReference>
<dbReference type="CDD" id="cd06225">
    <property type="entry name" value="HAMP"/>
    <property type="match status" value="1"/>
</dbReference>
<dbReference type="InterPro" id="IPR033479">
    <property type="entry name" value="dCache_1"/>
</dbReference>
<keyword evidence="15" id="KW-1185">Reference proteome</keyword>
<dbReference type="GO" id="GO:0005886">
    <property type="term" value="C:plasma membrane"/>
    <property type="evidence" value="ECO:0007669"/>
    <property type="project" value="UniProtKB-SubCell"/>
</dbReference>
<dbReference type="Proteomes" id="UP000237350">
    <property type="component" value="Unassembled WGS sequence"/>
</dbReference>
<evidence type="ECO:0000256" key="6">
    <source>
        <dbReference type="ARBA" id="ARBA00023136"/>
    </source>
</evidence>
<dbReference type="Pfam" id="PF02743">
    <property type="entry name" value="dCache_1"/>
    <property type="match status" value="1"/>
</dbReference>
<feature type="compositionally biased region" description="Polar residues" evidence="10">
    <location>
        <begin position="430"/>
        <end position="451"/>
    </location>
</feature>
<dbReference type="Gene3D" id="1.10.287.950">
    <property type="entry name" value="Methyl-accepting chemotaxis protein"/>
    <property type="match status" value="1"/>
</dbReference>
<keyword evidence="5 11" id="KW-1133">Transmembrane helix</keyword>
<proteinExistence type="inferred from homology"/>
<accession>A0A2S4JWZ1</accession>
<dbReference type="SMART" id="SM00283">
    <property type="entry name" value="MA"/>
    <property type="match status" value="1"/>
</dbReference>
<dbReference type="Gene3D" id="3.30.450.20">
    <property type="entry name" value="PAS domain"/>
    <property type="match status" value="1"/>
</dbReference>
<feature type="region of interest" description="Disordered" evidence="10">
    <location>
        <begin position="395"/>
        <end position="457"/>
    </location>
</feature>